<dbReference type="AlphaFoldDB" id="A0A142CVR9"/>
<evidence type="ECO:0000313" key="2">
    <source>
        <dbReference type="EMBL" id="AMQ18871.1"/>
    </source>
</evidence>
<dbReference type="InterPro" id="IPR001173">
    <property type="entry name" value="Glyco_trans_2-like"/>
</dbReference>
<dbReference type="PANTHER" id="PTHR22916">
    <property type="entry name" value="GLYCOSYLTRANSFERASE"/>
    <property type="match status" value="1"/>
</dbReference>
<organism evidence="2 3">
    <name type="scientific">Thermococcus peptonophilus</name>
    <dbReference type="NCBI Taxonomy" id="53952"/>
    <lineage>
        <taxon>Archaea</taxon>
        <taxon>Methanobacteriati</taxon>
        <taxon>Methanobacteriota</taxon>
        <taxon>Thermococci</taxon>
        <taxon>Thermococcales</taxon>
        <taxon>Thermococcaceae</taxon>
        <taxon>Thermococcus</taxon>
    </lineage>
</organism>
<dbReference type="Proteomes" id="UP000073604">
    <property type="component" value="Chromosome"/>
</dbReference>
<evidence type="ECO:0000313" key="3">
    <source>
        <dbReference type="Proteomes" id="UP000073604"/>
    </source>
</evidence>
<dbReference type="Pfam" id="PF00535">
    <property type="entry name" value="Glycos_transf_2"/>
    <property type="match status" value="1"/>
</dbReference>
<dbReference type="STRING" id="53952.A0127_06635"/>
<name>A0A142CVR9_9EURY</name>
<dbReference type="OrthoDB" id="46222at2157"/>
<dbReference type="GeneID" id="27140209"/>
<sequence>MKEGLVSVIMPVYMDYPYIIKTLDSIISQTYRPIEVLIVYTPGDEKTLDVIENASQNYEFIRILESEARGPSPARNIGIRKSRGEYIVFIDADDYWDSNFLDACIRAIKEYSADTCVTDYYIIFENGKRNRVANLVKFPTVLDFLNEKAWIRAGNSVLSSKIIKKTGIRFRESLFYGEDTLFFLMYLLNAQKVVSVQEPLFYKTIRKGSITTDAELVTRRIEQAILSAKIFESYVLLRSFENSNEILRAFYRRKLPRDKLISNIRMAKDRLKAIELFLRYWRYLSKFDIGFDYYSLSAVVSLIDVFIPGTQRLLSYLFDILRRM</sequence>
<dbReference type="EMBL" id="CP014750">
    <property type="protein sequence ID" value="AMQ18871.1"/>
    <property type="molecule type" value="Genomic_DNA"/>
</dbReference>
<feature type="domain" description="Glycosyltransferase 2-like" evidence="1">
    <location>
        <begin position="7"/>
        <end position="145"/>
    </location>
</feature>
<dbReference type="KEGG" id="tpep:A0127_06635"/>
<evidence type="ECO:0000259" key="1">
    <source>
        <dbReference type="Pfam" id="PF00535"/>
    </source>
</evidence>
<dbReference type="CDD" id="cd00761">
    <property type="entry name" value="Glyco_tranf_GTA_type"/>
    <property type="match status" value="1"/>
</dbReference>
<protein>
    <recommendedName>
        <fullName evidence="1">Glycosyltransferase 2-like domain-containing protein</fullName>
    </recommendedName>
</protein>
<accession>A0A142CVR9</accession>
<reference evidence="3" key="1">
    <citation type="submission" date="2016-03" db="EMBL/GenBank/DDBJ databases">
        <authorList>
            <person name="Oger P.M."/>
        </authorList>
    </citation>
    <scope>NUCLEOTIDE SEQUENCE [LARGE SCALE GENOMIC DNA]</scope>
    <source>
        <strain evidence="3">OG-1</strain>
    </source>
</reference>
<dbReference type="PANTHER" id="PTHR22916:SF3">
    <property type="entry name" value="UDP-GLCNAC:BETAGAL BETA-1,3-N-ACETYLGLUCOSAMINYLTRANSFERASE-LIKE PROTEIN 1"/>
    <property type="match status" value="1"/>
</dbReference>
<dbReference type="RefSeq" id="WP_062389577.1">
    <property type="nucleotide sequence ID" value="NZ_CP014750.1"/>
</dbReference>
<dbReference type="InterPro" id="IPR029044">
    <property type="entry name" value="Nucleotide-diphossugar_trans"/>
</dbReference>
<dbReference type="SUPFAM" id="SSF53448">
    <property type="entry name" value="Nucleotide-diphospho-sugar transferases"/>
    <property type="match status" value="1"/>
</dbReference>
<dbReference type="GO" id="GO:0016758">
    <property type="term" value="F:hexosyltransferase activity"/>
    <property type="evidence" value="ECO:0007669"/>
    <property type="project" value="UniProtKB-ARBA"/>
</dbReference>
<gene>
    <name evidence="2" type="ORF">A0127_06635</name>
</gene>
<proteinExistence type="predicted"/>
<dbReference type="Gene3D" id="3.90.550.10">
    <property type="entry name" value="Spore Coat Polysaccharide Biosynthesis Protein SpsA, Chain A"/>
    <property type="match status" value="1"/>
</dbReference>
<keyword evidence="3" id="KW-1185">Reference proteome</keyword>